<comment type="caution">
    <text evidence="4">The sequence shown here is derived from an EMBL/GenBank/DDBJ whole genome shotgun (WGS) entry which is preliminary data.</text>
</comment>
<dbReference type="Gene3D" id="3.40.50.720">
    <property type="entry name" value="NAD(P)-binding Rossmann-like Domain"/>
    <property type="match status" value="1"/>
</dbReference>
<evidence type="ECO:0000259" key="3">
    <source>
        <dbReference type="Pfam" id="PF05368"/>
    </source>
</evidence>
<dbReference type="AlphaFoldDB" id="A0A9P8IB49"/>
<name>A0A9P8IB49_9PEZI</name>
<dbReference type="EMBL" id="JAGHQM010003156">
    <property type="protein sequence ID" value="KAH0547881.1"/>
    <property type="molecule type" value="Genomic_DNA"/>
</dbReference>
<organism evidence="4 5">
    <name type="scientific">Trichoglossum hirsutum</name>
    <dbReference type="NCBI Taxonomy" id="265104"/>
    <lineage>
        <taxon>Eukaryota</taxon>
        <taxon>Fungi</taxon>
        <taxon>Dikarya</taxon>
        <taxon>Ascomycota</taxon>
        <taxon>Pezizomycotina</taxon>
        <taxon>Geoglossomycetes</taxon>
        <taxon>Geoglossales</taxon>
        <taxon>Geoglossaceae</taxon>
        <taxon>Trichoglossum</taxon>
    </lineage>
</organism>
<feature type="domain" description="NmrA-like" evidence="3">
    <location>
        <begin position="1"/>
        <end position="271"/>
    </location>
</feature>
<keyword evidence="2" id="KW-0521">NADP</keyword>
<dbReference type="InterPro" id="IPR036291">
    <property type="entry name" value="NAD(P)-bd_dom_sf"/>
</dbReference>
<dbReference type="InterPro" id="IPR008030">
    <property type="entry name" value="NmrA-like"/>
</dbReference>
<dbReference type="PANTHER" id="PTHR42748:SF7">
    <property type="entry name" value="NMRA LIKE REDOX SENSOR 1-RELATED"/>
    <property type="match status" value="1"/>
</dbReference>
<dbReference type="Proteomes" id="UP000750711">
    <property type="component" value="Unassembled WGS sequence"/>
</dbReference>
<sequence>MSKAVLITGATGKQGGAVINALLRENADFEILAVTRNPNSASGQRLSQKSPSIKLVEGDLDNPAGIFAKAKEATSLPIWGVFSVQVPGGKEELQGKSLVDESIKQGVKFFLYTSVDRGGDASYDNPTDVPHFAAKYRIEHHLVDEAKKGAMDWAILRPTAFFDNFVPGFVGKAFVTAWKVAIKDKPLQLISVDDIGHFGAQAFLKPEEYKSRGISLAGDELTFDQLAKTFKDKTGTEVQTTYAFICSLLMWLVKDLGYMFRWFHDHGYKADVQGLRKIHPGLKDFGTWLEKESKFMQH</sequence>
<dbReference type="Pfam" id="PF05368">
    <property type="entry name" value="NmrA"/>
    <property type="match status" value="1"/>
</dbReference>
<evidence type="ECO:0000313" key="5">
    <source>
        <dbReference type="Proteomes" id="UP000750711"/>
    </source>
</evidence>
<evidence type="ECO:0000256" key="2">
    <source>
        <dbReference type="ARBA" id="ARBA00022857"/>
    </source>
</evidence>
<evidence type="ECO:0000313" key="4">
    <source>
        <dbReference type="EMBL" id="KAH0547881.1"/>
    </source>
</evidence>
<gene>
    <name evidence="4" type="ORF">GP486_008378</name>
</gene>
<reference evidence="4" key="1">
    <citation type="submission" date="2021-03" db="EMBL/GenBank/DDBJ databases">
        <title>Comparative genomics and phylogenomic investigation of the class Geoglossomycetes provide insights into ecological specialization and systematics.</title>
        <authorList>
            <person name="Melie T."/>
            <person name="Pirro S."/>
            <person name="Miller A.N."/>
            <person name="Quandt A."/>
        </authorList>
    </citation>
    <scope>NUCLEOTIDE SEQUENCE</scope>
    <source>
        <strain evidence="4">CAQ_001_2017</strain>
    </source>
</reference>
<keyword evidence="5" id="KW-1185">Reference proteome</keyword>
<dbReference type="GO" id="GO:0005634">
    <property type="term" value="C:nucleus"/>
    <property type="evidence" value="ECO:0007669"/>
    <property type="project" value="TreeGrafter"/>
</dbReference>
<evidence type="ECO:0000256" key="1">
    <source>
        <dbReference type="ARBA" id="ARBA00006328"/>
    </source>
</evidence>
<dbReference type="Gene3D" id="3.90.25.10">
    <property type="entry name" value="UDP-galactose 4-epimerase, domain 1"/>
    <property type="match status" value="1"/>
</dbReference>
<dbReference type="PANTHER" id="PTHR42748">
    <property type="entry name" value="NITROGEN METABOLITE REPRESSION PROTEIN NMRA FAMILY MEMBER"/>
    <property type="match status" value="1"/>
</dbReference>
<accession>A0A9P8IB49</accession>
<comment type="similarity">
    <text evidence="1">Belongs to the NmrA-type oxidoreductase family.</text>
</comment>
<dbReference type="InterPro" id="IPR051164">
    <property type="entry name" value="NmrA-like_oxidored"/>
</dbReference>
<proteinExistence type="inferred from homology"/>
<protein>
    <recommendedName>
        <fullName evidence="3">NmrA-like domain-containing protein</fullName>
    </recommendedName>
</protein>
<dbReference type="SUPFAM" id="SSF51735">
    <property type="entry name" value="NAD(P)-binding Rossmann-fold domains"/>
    <property type="match status" value="1"/>
</dbReference>